<evidence type="ECO:0000313" key="2">
    <source>
        <dbReference type="EMBL" id="GFS34186.1"/>
    </source>
</evidence>
<dbReference type="OrthoDB" id="6425673at2759"/>
<dbReference type="EMBL" id="BMAW01042444">
    <property type="protein sequence ID" value="GFS34186.1"/>
    <property type="molecule type" value="Genomic_DNA"/>
</dbReference>
<dbReference type="InterPro" id="IPR041577">
    <property type="entry name" value="RT_RNaseH_2"/>
</dbReference>
<protein>
    <submittedName>
        <fullName evidence="2">Retrovirus-related Pol polyprotein from transposon 17.6</fullName>
    </submittedName>
</protein>
<dbReference type="SUPFAM" id="SSF56672">
    <property type="entry name" value="DNA/RNA polymerases"/>
    <property type="match status" value="1"/>
</dbReference>
<dbReference type="GO" id="GO:0071897">
    <property type="term" value="P:DNA biosynthetic process"/>
    <property type="evidence" value="ECO:0007669"/>
    <property type="project" value="UniProtKB-ARBA"/>
</dbReference>
<dbReference type="Proteomes" id="UP000887013">
    <property type="component" value="Unassembled WGS sequence"/>
</dbReference>
<reference evidence="2" key="1">
    <citation type="submission" date="2020-08" db="EMBL/GenBank/DDBJ databases">
        <title>Multicomponent nature underlies the extraordinary mechanical properties of spider dragline silk.</title>
        <authorList>
            <person name="Kono N."/>
            <person name="Nakamura H."/>
            <person name="Mori M."/>
            <person name="Yoshida Y."/>
            <person name="Ohtoshi R."/>
            <person name="Malay A.D."/>
            <person name="Moran D.A.P."/>
            <person name="Tomita M."/>
            <person name="Numata K."/>
            <person name="Arakawa K."/>
        </authorList>
    </citation>
    <scope>NUCLEOTIDE SEQUENCE</scope>
</reference>
<proteinExistence type="predicted"/>
<name>A0A8X6M9J5_NEPPI</name>
<comment type="caution">
    <text evidence="2">The sequence shown here is derived from an EMBL/GenBank/DDBJ whole genome shotgun (WGS) entry which is preliminary data.</text>
</comment>
<dbReference type="Pfam" id="PF17919">
    <property type="entry name" value="RT_RNaseH_2"/>
    <property type="match status" value="1"/>
</dbReference>
<evidence type="ECO:0000259" key="1">
    <source>
        <dbReference type="Pfam" id="PF17919"/>
    </source>
</evidence>
<dbReference type="AlphaFoldDB" id="A0A8X6M9J5"/>
<dbReference type="CDD" id="cd09274">
    <property type="entry name" value="RNase_HI_RT_Ty3"/>
    <property type="match status" value="1"/>
</dbReference>
<dbReference type="InterPro" id="IPR043502">
    <property type="entry name" value="DNA/RNA_pol_sf"/>
</dbReference>
<keyword evidence="3" id="KW-1185">Reference proteome</keyword>
<dbReference type="PANTHER" id="PTHR33064">
    <property type="entry name" value="POL PROTEIN"/>
    <property type="match status" value="1"/>
</dbReference>
<evidence type="ECO:0000313" key="3">
    <source>
        <dbReference type="Proteomes" id="UP000887013"/>
    </source>
</evidence>
<accession>A0A8X6M9J5</accession>
<feature type="domain" description="Reverse transcriptase/retrotransposon-derived protein RNase H-like" evidence="1">
    <location>
        <begin position="58"/>
        <end position="154"/>
    </location>
</feature>
<organism evidence="2 3">
    <name type="scientific">Nephila pilipes</name>
    <name type="common">Giant wood spider</name>
    <name type="synonym">Nephila maculata</name>
    <dbReference type="NCBI Taxonomy" id="299642"/>
    <lineage>
        <taxon>Eukaryota</taxon>
        <taxon>Metazoa</taxon>
        <taxon>Ecdysozoa</taxon>
        <taxon>Arthropoda</taxon>
        <taxon>Chelicerata</taxon>
        <taxon>Arachnida</taxon>
        <taxon>Araneae</taxon>
        <taxon>Araneomorphae</taxon>
        <taxon>Entelegynae</taxon>
        <taxon>Araneoidea</taxon>
        <taxon>Nephilidae</taxon>
        <taxon>Nephila</taxon>
    </lineage>
</organism>
<dbReference type="InterPro" id="IPR051320">
    <property type="entry name" value="Viral_Replic_Matur_Polypro"/>
</dbReference>
<gene>
    <name evidence="2" type="primary">pol_4065</name>
    <name evidence="2" type="ORF">NPIL_218531</name>
</gene>
<sequence length="286" mass="32100">MFLLGEKLERPSLGSPGDGRETINRGIVQLLLFNFSQQMEPPFQITGAKRNDRAPILWSENSTAAFEKCKTDLVEATVLYHPAADALLNIVVDASDTAIGAALHQQGPKGWQLLAFFSKTFSPAQRHRAYYRELLAAYMAIKYLQHMVEGLNFILFTDLKPLIYAFKQKEDKCFPRLTFVLKHREAAHNSVLSGRKRPNREVSSAVERVYNGAWQCSLDHSIAHHTFEIPSTWKENLQATTVEMISGDPIRLSGEFLCPSKQIADPATFIGGLKESMQLLSPPTTH</sequence>
<dbReference type="PANTHER" id="PTHR33064:SF37">
    <property type="entry name" value="RIBONUCLEASE H"/>
    <property type="match status" value="1"/>
</dbReference>